<evidence type="ECO:0000313" key="3">
    <source>
        <dbReference type="EMBL" id="CBA72152.1"/>
    </source>
</evidence>
<reference evidence="5" key="3">
    <citation type="submission" date="2023-04" db="EMBL/GenBank/DDBJ databases">
        <title>Genome dynamics across the evolutionary transition to endosymbiosis.</title>
        <authorList>
            <person name="Siozios S."/>
            <person name="Nadal-Jimenez P."/>
            <person name="Azagi T."/>
            <person name="Sprong H."/>
            <person name="Frost C.L."/>
            <person name="Parratt S.R."/>
            <person name="Taylor G."/>
            <person name="Brettell L."/>
            <person name="Lew K.C."/>
            <person name="Croft L."/>
            <person name="King K.C."/>
            <person name="Brockhurst M.A."/>
            <person name="Hypsa V."/>
            <person name="Novakova E."/>
            <person name="Darby A.C."/>
            <person name="Hurst G.D.D."/>
        </authorList>
    </citation>
    <scope>NUCLEOTIDE SEQUENCE</scope>
    <source>
        <strain evidence="6">ANv_CAN</strain>
        <strain evidence="5">APv</strain>
    </source>
</reference>
<dbReference type="Proteomes" id="UP001177595">
    <property type="component" value="Chromosome"/>
</dbReference>
<dbReference type="AlphaFoldDB" id="D2TXN2"/>
<dbReference type="EMBL" id="FN545174">
    <property type="protein sequence ID" value="CBA72152.1"/>
    <property type="molecule type" value="Genomic_DNA"/>
</dbReference>
<dbReference type="Gene3D" id="1.10.8.520">
    <property type="entry name" value="ExsD N-terminal domain-like"/>
    <property type="match status" value="1"/>
</dbReference>
<evidence type="ECO:0000313" key="5">
    <source>
        <dbReference type="EMBL" id="WGM00757.1"/>
    </source>
</evidence>
<sequence length="276" mass="33036">MGSINNRLHSNPVLSNRKITIINPNNLNRNHLLGNEVITHYKHAEPIHAHQIELLRRLLPRALFESFFASTWFRRRVECNIPLKREELKFIIRTASQQSINWDHLLGDTINLTEPHFLRYWLLEPVYQWWLTSLAPSYPMLKNELIQLQVHINQLKAQSEFWTITHTELVNKSSIQQEIEQKKRLSLDQERDYQHKIHQIEQTATQMWPNWFVGIEQMSQQINLTTFMEVPENIRDLWLLLTQLAKGKDVSALIHDWLYVRHLCLENDSFYWCSDQ</sequence>
<dbReference type="Proteomes" id="UP000295134">
    <property type="component" value="Chromosome"/>
</dbReference>
<dbReference type="Pfam" id="PF16806">
    <property type="entry name" value="ExsD"/>
    <property type="match status" value="1"/>
</dbReference>
<feature type="domain" description="Antiactivator protein ExsD N-terminal" evidence="1">
    <location>
        <begin position="42"/>
        <end position="100"/>
    </location>
</feature>
<feature type="domain" description="Antiactivator protein ExsD C-terminal" evidence="2">
    <location>
        <begin position="213"/>
        <end position="272"/>
    </location>
</feature>
<dbReference type="InterPro" id="IPR048312">
    <property type="entry name" value="ExsD_C"/>
</dbReference>
<accession>D2TXN2</accession>
<protein>
    <submittedName>
        <fullName evidence="4">Antiactivator protein ExsD</fullName>
    </submittedName>
    <submittedName>
        <fullName evidence="5">T3SS regulon anti-activator ExsD family protein</fullName>
    </submittedName>
    <submittedName>
        <fullName evidence="3">Type III secretion negative regulator LscZ</fullName>
    </submittedName>
</protein>
<proteinExistence type="predicted"/>
<dbReference type="KEGG" id="ans:ArsFIN_31100"/>
<evidence type="ECO:0000313" key="7">
    <source>
        <dbReference type="Proteomes" id="UP000295134"/>
    </source>
</evidence>
<dbReference type="InterPro" id="IPR031835">
    <property type="entry name" value="ExsD_N"/>
</dbReference>
<dbReference type="EMBL" id="CP123523">
    <property type="protein sequence ID" value="WGM04782.1"/>
    <property type="molecule type" value="Genomic_DNA"/>
</dbReference>
<dbReference type="InterPro" id="IPR043102">
    <property type="entry name" value="ExsD_dom2"/>
</dbReference>
<gene>
    <name evidence="3" type="primary">lscZ</name>
    <name evidence="3" type="ORF">ARN_08600</name>
    <name evidence="4" type="ORF">ArsFIN_31100</name>
    <name evidence="5" type="ORF">QE210_12955</name>
    <name evidence="6" type="ORF">QE258_14420</name>
</gene>
<dbReference type="EMBL" id="CP123504">
    <property type="protein sequence ID" value="WGM00757.1"/>
    <property type="molecule type" value="Genomic_DNA"/>
</dbReference>
<dbReference type="Gene3D" id="1.20.1270.190">
    <property type="match status" value="2"/>
</dbReference>
<evidence type="ECO:0000259" key="1">
    <source>
        <dbReference type="Pfam" id="PF16806"/>
    </source>
</evidence>
<evidence type="ECO:0000313" key="8">
    <source>
        <dbReference type="Proteomes" id="UP001177592"/>
    </source>
</evidence>
<dbReference type="Pfam" id="PF20905">
    <property type="entry name" value="ExsD_C"/>
    <property type="match status" value="1"/>
</dbReference>
<name>D2TXN2_9GAMM</name>
<dbReference type="RefSeq" id="WP_026822301.1">
    <property type="nucleotide sequence ID" value="NZ_CP123523.1"/>
</dbReference>
<evidence type="ECO:0000313" key="6">
    <source>
        <dbReference type="EMBL" id="WGM04782.1"/>
    </source>
</evidence>
<evidence type="ECO:0000259" key="2">
    <source>
        <dbReference type="Pfam" id="PF20905"/>
    </source>
</evidence>
<reference evidence="3" key="1">
    <citation type="journal article" date="2010" name="Insect Mol. Biol.">
        <title>The draft genome sequence of Arsenophonus nasoniae, son-killer bacterium of Nasonia vitripennis, reveals genes associated with virulence and symbiosis.</title>
        <authorList>
            <person name="Wilkes T."/>
            <person name="Darby A.C."/>
            <person name="Choi J."/>
            <person name="Colborne J.K."/>
            <person name="Werren J.H."/>
            <person name="Hurst G.D.D."/>
        </authorList>
    </citation>
    <scope>NUCLEOTIDE SEQUENCE</scope>
</reference>
<dbReference type="EMBL" id="CP038613">
    <property type="protein sequence ID" value="QBY44524.1"/>
    <property type="molecule type" value="Genomic_DNA"/>
</dbReference>
<reference evidence="4 7" key="2">
    <citation type="submission" date="2019-03" db="EMBL/GenBank/DDBJ databases">
        <title>Long-read sequencing reveals hyperdense prophage content in a complex bacterial symbiont genome.</title>
        <authorList>
            <person name="Frost C.L."/>
            <person name="Siozios S."/>
            <person name="Nadal-Jimenez P."/>
            <person name="Brockhurst M.A."/>
            <person name="King K.C."/>
            <person name="Darby A.C."/>
            <person name="Hurst G.D.D."/>
        </authorList>
    </citation>
    <scope>NUCLEOTIDE SEQUENCE [LARGE SCALE GENOMIC DNA]</scope>
    <source>
        <strain evidence="4 7">FIN</strain>
    </source>
</reference>
<organism evidence="3">
    <name type="scientific">Arsenophonus nasoniae</name>
    <name type="common">son-killer infecting Nasonia vitripennis</name>
    <dbReference type="NCBI Taxonomy" id="638"/>
    <lineage>
        <taxon>Bacteria</taxon>
        <taxon>Pseudomonadati</taxon>
        <taxon>Pseudomonadota</taxon>
        <taxon>Gammaproteobacteria</taxon>
        <taxon>Enterobacterales</taxon>
        <taxon>Morganellaceae</taxon>
        <taxon>Arsenophonus</taxon>
    </lineage>
</organism>
<dbReference type="Proteomes" id="UP001177592">
    <property type="component" value="Chromosome"/>
</dbReference>
<dbReference type="InterPro" id="IPR043101">
    <property type="entry name" value="ExsD_dom1"/>
</dbReference>
<evidence type="ECO:0000313" key="4">
    <source>
        <dbReference type="EMBL" id="QBY44524.1"/>
    </source>
</evidence>
<keyword evidence="8" id="KW-1185">Reference proteome</keyword>